<dbReference type="GeneID" id="28967635"/>
<reference evidence="2" key="2">
    <citation type="submission" date="2013-07" db="EMBL/GenBank/DDBJ databases">
        <authorList>
            <consortium name="The Broad Institute Genome Sequencing Platform"/>
            <person name="Cuomo C."/>
            <person name="Litvintseva A."/>
            <person name="Chen Y."/>
            <person name="Heitman J."/>
            <person name="Sun S."/>
            <person name="Springer D."/>
            <person name="Dromer F."/>
            <person name="Young S.K."/>
            <person name="Zeng Q."/>
            <person name="Gargeya S."/>
            <person name="Fitzgerald M."/>
            <person name="Abouelleil A."/>
            <person name="Alvarado L."/>
            <person name="Berlin A.M."/>
            <person name="Chapman S.B."/>
            <person name="Dewar J."/>
            <person name="Goldberg J."/>
            <person name="Griggs A."/>
            <person name="Gujja S."/>
            <person name="Hansen M."/>
            <person name="Howarth C."/>
            <person name="Imamovic A."/>
            <person name="Larimer J."/>
            <person name="McCowan C."/>
            <person name="Murphy C."/>
            <person name="Pearson M."/>
            <person name="Priest M."/>
            <person name="Roberts A."/>
            <person name="Saif S."/>
            <person name="Shea T."/>
            <person name="Sykes S."/>
            <person name="Wortman J."/>
            <person name="Nusbaum C."/>
            <person name="Birren B."/>
        </authorList>
    </citation>
    <scope>NUCLEOTIDE SEQUENCE</scope>
    <source>
        <strain evidence="2">CBS 10117</strain>
    </source>
</reference>
<gene>
    <name evidence="1" type="ORF">I303_03936</name>
    <name evidence="2" type="ORF">I303_103918</name>
</gene>
<dbReference type="EMBL" id="CP144533">
    <property type="protein sequence ID" value="WWC61337.1"/>
    <property type="molecule type" value="Genomic_DNA"/>
</dbReference>
<sequence>MVDLPDDIWLVILTCLQRPVPKIGQGCDRRAYHQHGLTTMMRVNKRFFDLAGKLLYQNPIIDDPAACFEGVSSMRGMKIRLLKHVRTIDVTHRQSLLGPGTDDVLYEKLDEAGQRRWDDNFHQKSRRDLDSCDRAHTILNDPLTFGRLESVWQDGVECLRIGGYDAGWWMTSMRQLHHARRISTNHFSGTEYLASGLQTMLSNQLENTQDVEEFGSTLIRLCRPRVIEQFVGWGPMSINNCLENQDGLGLLDDTQTIINHITFTSNREFGSPRIAKVIHGKNNKWYISLNPIHEWLTRDDEYVYGGQDLYDENRGRMGLIDLVLDAIMCNRTKPRLKRTSDSDSGENDNDAWTTLEVYDLRKLFRQVEKEEKEDLIIFLKQLGGVNWADYFPARLTAEVSRGDDHQAVEDRFGYWGMMELDHNGDLRFVDIKHEAYKLKVTFHDTV</sequence>
<keyword evidence="3" id="KW-1185">Reference proteome</keyword>
<evidence type="ECO:0000313" key="1">
    <source>
        <dbReference type="EMBL" id="OBR86216.1"/>
    </source>
</evidence>
<evidence type="ECO:0000313" key="3">
    <source>
        <dbReference type="Proteomes" id="UP000078595"/>
    </source>
</evidence>
<dbReference type="EMBL" id="KI894030">
    <property type="protein sequence ID" value="OBR86216.1"/>
    <property type="molecule type" value="Genomic_DNA"/>
</dbReference>
<dbReference type="AlphaFoldDB" id="A0A1A6A834"/>
<dbReference type="RefSeq" id="XP_018264058.1">
    <property type="nucleotide sequence ID" value="XM_018407250.1"/>
</dbReference>
<reference evidence="2" key="3">
    <citation type="submission" date="2024-02" db="EMBL/GenBank/DDBJ databases">
        <title>Comparative genomics of Cryptococcus and Kwoniella reveals pathogenesis evolution and contrasting modes of karyotype evolution via chromosome fusion or intercentromeric recombination.</title>
        <authorList>
            <person name="Coelho M.A."/>
            <person name="David-Palma M."/>
            <person name="Shea T."/>
            <person name="Bowers K."/>
            <person name="McGinley-Smith S."/>
            <person name="Mohammad A.W."/>
            <person name="Gnirke A."/>
            <person name="Yurkov A.M."/>
            <person name="Nowrousian M."/>
            <person name="Sun S."/>
            <person name="Cuomo C.A."/>
            <person name="Heitman J."/>
        </authorList>
    </citation>
    <scope>NUCLEOTIDE SEQUENCE</scope>
    <source>
        <strain evidence="2">CBS 10117</strain>
    </source>
</reference>
<proteinExistence type="predicted"/>
<reference evidence="1" key="1">
    <citation type="submission" date="2013-07" db="EMBL/GenBank/DDBJ databases">
        <title>The Genome Sequence of Cryptococcus dejecticola CBS10117.</title>
        <authorList>
            <consortium name="The Broad Institute Genome Sequencing Platform"/>
            <person name="Cuomo C."/>
            <person name="Litvintseva A."/>
            <person name="Chen Y."/>
            <person name="Heitman J."/>
            <person name="Sun S."/>
            <person name="Springer D."/>
            <person name="Dromer F."/>
            <person name="Young S.K."/>
            <person name="Zeng Q."/>
            <person name="Gargeya S."/>
            <person name="Fitzgerald M."/>
            <person name="Abouelleil A."/>
            <person name="Alvarado L."/>
            <person name="Berlin A.M."/>
            <person name="Chapman S.B."/>
            <person name="Dewar J."/>
            <person name="Goldberg J."/>
            <person name="Griggs A."/>
            <person name="Gujja S."/>
            <person name="Hansen M."/>
            <person name="Howarth C."/>
            <person name="Imamovic A."/>
            <person name="Larimer J."/>
            <person name="McCowan C."/>
            <person name="Murphy C."/>
            <person name="Pearson M."/>
            <person name="Priest M."/>
            <person name="Roberts A."/>
            <person name="Saif S."/>
            <person name="Shea T."/>
            <person name="Sykes S."/>
            <person name="Wortman J."/>
            <person name="Nusbaum C."/>
            <person name="Birren B."/>
        </authorList>
    </citation>
    <scope>NUCLEOTIDE SEQUENCE [LARGE SCALE GENOMIC DNA]</scope>
    <source>
        <strain evidence="1">CBS 10117</strain>
    </source>
</reference>
<evidence type="ECO:0000313" key="2">
    <source>
        <dbReference type="EMBL" id="WWC61337.1"/>
    </source>
</evidence>
<dbReference type="VEuPathDB" id="FungiDB:I303_03936"/>
<protein>
    <submittedName>
        <fullName evidence="1">Uncharacterized protein</fullName>
    </submittedName>
</protein>
<dbReference type="Proteomes" id="UP000078595">
    <property type="component" value="Chromosome 4"/>
</dbReference>
<accession>A0A1A6A834</accession>
<dbReference type="OrthoDB" id="10428719at2759"/>
<organism evidence="1">
    <name type="scientific">Kwoniella dejecticola CBS 10117</name>
    <dbReference type="NCBI Taxonomy" id="1296121"/>
    <lineage>
        <taxon>Eukaryota</taxon>
        <taxon>Fungi</taxon>
        <taxon>Dikarya</taxon>
        <taxon>Basidiomycota</taxon>
        <taxon>Agaricomycotina</taxon>
        <taxon>Tremellomycetes</taxon>
        <taxon>Tremellales</taxon>
        <taxon>Cryptococcaceae</taxon>
        <taxon>Kwoniella</taxon>
    </lineage>
</organism>
<dbReference type="KEGG" id="kdj:28967635"/>
<name>A0A1A6A834_9TREE</name>